<reference evidence="6 7" key="1">
    <citation type="submission" date="2017-11" db="EMBL/GenBank/DDBJ databases">
        <title>Isolation and Characterization of Methanofollis Species from Methane Seep Offshore SW Taiwan.</title>
        <authorList>
            <person name="Teng N.-H."/>
            <person name="Lai M.-C."/>
            <person name="Chen S.-C."/>
        </authorList>
    </citation>
    <scope>NUCLEOTIDE SEQUENCE [LARGE SCALE GENOMIC DNA]</scope>
    <source>
        <strain evidence="6 7">FWC-SCC2</strain>
    </source>
</reference>
<accession>A0A483CRM6</accession>
<dbReference type="Proteomes" id="UP000292580">
    <property type="component" value="Unassembled WGS sequence"/>
</dbReference>
<dbReference type="InterPro" id="IPR000836">
    <property type="entry name" value="PRTase_dom"/>
</dbReference>
<dbReference type="OrthoDB" id="68893at2157"/>
<gene>
    <name evidence="4" type="primary">gfcR</name>
    <name evidence="6" type="ORF">CUJ86_03430</name>
</gene>
<keyword evidence="6" id="KW-0328">Glycosyltransferase</keyword>
<keyword evidence="1 4" id="KW-0805">Transcription regulation</keyword>
<dbReference type="GO" id="GO:0019856">
    <property type="term" value="P:pyrimidine nucleobase biosynthetic process"/>
    <property type="evidence" value="ECO:0007669"/>
    <property type="project" value="TreeGrafter"/>
</dbReference>
<comment type="similarity">
    <text evidence="4">Belongs to the purine/pyrimidine phosphoribosyltransferase family. GfcR subfamily.</text>
</comment>
<evidence type="ECO:0000259" key="5">
    <source>
        <dbReference type="Pfam" id="PF00156"/>
    </source>
</evidence>
<keyword evidence="3 4" id="KW-0804">Transcription</keyword>
<keyword evidence="6" id="KW-0808">Transferase</keyword>
<feature type="domain" description="Phosphoribosyltransferase" evidence="5">
    <location>
        <begin position="96"/>
        <end position="187"/>
    </location>
</feature>
<dbReference type="CDD" id="cd06223">
    <property type="entry name" value="PRTases_typeI"/>
    <property type="match status" value="1"/>
</dbReference>
<protein>
    <recommendedName>
        <fullName evidence="4">Transcriptional regulator GfcR</fullName>
    </recommendedName>
</protein>
<dbReference type="NCBIfam" id="NF002620">
    <property type="entry name" value="PRK02277.1"/>
    <property type="match status" value="1"/>
</dbReference>
<evidence type="ECO:0000313" key="6">
    <source>
        <dbReference type="EMBL" id="TAJ45773.1"/>
    </source>
</evidence>
<dbReference type="GO" id="GO:0003677">
    <property type="term" value="F:DNA binding"/>
    <property type="evidence" value="ECO:0007669"/>
    <property type="project" value="UniProtKB-UniRule"/>
</dbReference>
<name>A0A483CRM6_9EURY</name>
<dbReference type="SUPFAM" id="SSF53271">
    <property type="entry name" value="PRTase-like"/>
    <property type="match status" value="1"/>
</dbReference>
<dbReference type="PANTHER" id="PTHR19278:SF41">
    <property type="entry name" value="PYRE-LIKE PROTEIN"/>
    <property type="match status" value="1"/>
</dbReference>
<proteinExistence type="inferred from homology"/>
<dbReference type="HAMAP" id="MF_01214">
    <property type="entry name" value="GfcR"/>
    <property type="match status" value="1"/>
</dbReference>
<dbReference type="AlphaFoldDB" id="A0A483CRM6"/>
<evidence type="ECO:0000256" key="2">
    <source>
        <dbReference type="ARBA" id="ARBA00023125"/>
    </source>
</evidence>
<dbReference type="GO" id="GO:0006222">
    <property type="term" value="P:UMP biosynthetic process"/>
    <property type="evidence" value="ECO:0007669"/>
    <property type="project" value="TreeGrafter"/>
</dbReference>
<evidence type="ECO:0000256" key="3">
    <source>
        <dbReference type="ARBA" id="ARBA00023163"/>
    </source>
</evidence>
<evidence type="ECO:0000256" key="4">
    <source>
        <dbReference type="HAMAP-Rule" id="MF_01214"/>
    </source>
</evidence>
<dbReference type="RefSeq" id="WP_130646139.1">
    <property type="nucleotide sequence ID" value="NZ_PGCL01000001.1"/>
</dbReference>
<evidence type="ECO:0000256" key="1">
    <source>
        <dbReference type="ARBA" id="ARBA00023015"/>
    </source>
</evidence>
<dbReference type="InterPro" id="IPR022854">
    <property type="entry name" value="GfcR-like"/>
</dbReference>
<dbReference type="InterPro" id="IPR029057">
    <property type="entry name" value="PRTase-like"/>
</dbReference>
<comment type="domain">
    <text evidence="4">Contains an N-terminal DNA-binding winged helix-turn-helix domain and a C-terminal regulatory domain (or effector binding domain) resembling phosphoribosyltransferase (PRT) domain.</text>
</comment>
<keyword evidence="7" id="KW-1185">Reference proteome</keyword>
<sequence length="206" mass="22264">MTSLDDLIGKARMLLSDGHSPEQISDELSLSMETVTWLLTQHGGAEAPKDVHIDWTAVSSDAGMLDLTASMMIRRYEIAVTDGQGLLNPEEAGFETVVGISFSGVPMATMIAQGTDSRLAIYHPAKHNPAKNKVGSISGSFAPVTGRQCVIVDDVITTGKTLHEVVDYLRSHGARPVAIWVLFDKRGIRSVEGVPVFSLYNISRID</sequence>
<dbReference type="GO" id="GO:0004588">
    <property type="term" value="F:orotate phosphoribosyltransferase activity"/>
    <property type="evidence" value="ECO:0007669"/>
    <property type="project" value="TreeGrafter"/>
</dbReference>
<dbReference type="PANTHER" id="PTHR19278">
    <property type="entry name" value="OROTATE PHOSPHORIBOSYLTRANSFERASE"/>
    <property type="match status" value="1"/>
</dbReference>
<comment type="caution">
    <text evidence="6">The sequence shown here is derived from an EMBL/GenBank/DDBJ whole genome shotgun (WGS) entry which is preliminary data.</text>
</comment>
<dbReference type="Gene3D" id="3.40.50.2020">
    <property type="match status" value="1"/>
</dbReference>
<organism evidence="6 7">
    <name type="scientific">Methanofollis fontis</name>
    <dbReference type="NCBI Taxonomy" id="2052832"/>
    <lineage>
        <taxon>Archaea</taxon>
        <taxon>Methanobacteriati</taxon>
        <taxon>Methanobacteriota</taxon>
        <taxon>Stenosarchaea group</taxon>
        <taxon>Methanomicrobia</taxon>
        <taxon>Methanomicrobiales</taxon>
        <taxon>Methanomicrobiaceae</taxon>
        <taxon>Methanofollis</taxon>
    </lineage>
</organism>
<dbReference type="EMBL" id="PGCL01000001">
    <property type="protein sequence ID" value="TAJ45773.1"/>
    <property type="molecule type" value="Genomic_DNA"/>
</dbReference>
<dbReference type="GO" id="GO:0010468">
    <property type="term" value="P:regulation of gene expression"/>
    <property type="evidence" value="ECO:0007669"/>
    <property type="project" value="UniProtKB-UniRule"/>
</dbReference>
<evidence type="ECO:0000313" key="7">
    <source>
        <dbReference type="Proteomes" id="UP000292580"/>
    </source>
</evidence>
<dbReference type="Pfam" id="PF00156">
    <property type="entry name" value="Pribosyltran"/>
    <property type="match status" value="1"/>
</dbReference>
<keyword evidence="2 4" id="KW-0238">DNA-binding</keyword>